<keyword evidence="3" id="KW-1185">Reference proteome</keyword>
<dbReference type="InterPro" id="IPR006037">
    <property type="entry name" value="RCK_C"/>
</dbReference>
<dbReference type="EMBL" id="AP009608">
    <property type="protein sequence ID" value="BAH69717.1"/>
    <property type="molecule type" value="Genomic_DNA"/>
</dbReference>
<reference evidence="2 3" key="1">
    <citation type="journal article" date="2009" name="Curr. Microbiol.">
        <title>Molecular cloning and expression of a novel cholinephosphotransferase involved in glycoglycerophospholipid biosynthesis of Mycoplasma fermentans.</title>
        <authorList>
            <person name="Ishida N."/>
            <person name="Irikura D."/>
            <person name="Matsuda K."/>
            <person name="Sato S."/>
            <person name="Asano K."/>
        </authorList>
    </citation>
    <scope>NUCLEOTIDE SEQUENCE [LARGE SCALE GENOMIC DNA]</scope>
    <source>
        <strain evidence="3">ATCC 19989 / NBRC 14854 / NCTC 10117 / PG18</strain>
    </source>
</reference>
<organism evidence="2 3">
    <name type="scientific">Mycoplasmopsis fermentans (strain ATCC 19989 / NBRC 14854 / NCTC 10117 / PG18)</name>
    <name type="common">Mycoplasma fermentans</name>
    <dbReference type="NCBI Taxonomy" id="496833"/>
    <lineage>
        <taxon>Bacteria</taxon>
        <taxon>Bacillati</taxon>
        <taxon>Mycoplasmatota</taxon>
        <taxon>Mycoplasmoidales</taxon>
        <taxon>Metamycoplasmataceae</taxon>
        <taxon>Mycoplasmopsis</taxon>
    </lineage>
</organism>
<dbReference type="AlphaFoldDB" id="C4XEZ5"/>
<dbReference type="HOGENOM" id="CLU_046525_3_2_14"/>
<dbReference type="eggNOG" id="COG0569">
    <property type="taxonomic scope" value="Bacteria"/>
</dbReference>
<accession>C4XEZ5</accession>
<proteinExistence type="predicted"/>
<dbReference type="PROSITE" id="PS51202">
    <property type="entry name" value="RCK_C"/>
    <property type="match status" value="1"/>
</dbReference>
<dbReference type="PANTHER" id="PTHR43833">
    <property type="entry name" value="POTASSIUM CHANNEL PROTEIN 2-RELATED-RELATED"/>
    <property type="match status" value="1"/>
</dbReference>
<dbReference type="InterPro" id="IPR003148">
    <property type="entry name" value="RCK_N"/>
</dbReference>
<evidence type="ECO:0000313" key="3">
    <source>
        <dbReference type="Proteomes" id="UP000006810"/>
    </source>
</evidence>
<dbReference type="Proteomes" id="UP000006810">
    <property type="component" value="Chromosome"/>
</dbReference>
<dbReference type="Pfam" id="PF02080">
    <property type="entry name" value="TrkA_C"/>
    <property type="match status" value="1"/>
</dbReference>
<evidence type="ECO:0000259" key="1">
    <source>
        <dbReference type="PROSITE" id="PS51202"/>
    </source>
</evidence>
<dbReference type="Gene3D" id="3.40.50.720">
    <property type="entry name" value="NAD(P)-binding Rossmann-like Domain"/>
    <property type="match status" value="1"/>
</dbReference>
<dbReference type="GO" id="GO:0006813">
    <property type="term" value="P:potassium ion transport"/>
    <property type="evidence" value="ECO:0007669"/>
    <property type="project" value="InterPro"/>
</dbReference>
<sequence>MMPRKRKNEYICVIGTGRFGSAVVSQLAKMNCPLLLIDKDEEVLKSYDDLAQKVVIADAGDMKALRALNLQEIGTVVVAVPDNIEIVAALLELKVNNIIARATSKRHARVLKQIGVNVIVRPEYEAGVRTALLAANPNFSRYSQTLQEIGDGFVMGTTILNNPKLINKPIKELKFFNLGISVVLIKRGTESILPTGVTVLQKSDLITILGKVEDVTNAFGFLNVED</sequence>
<gene>
    <name evidence="2" type="ordered locus">MBIO_0452</name>
</gene>
<dbReference type="Pfam" id="PF02254">
    <property type="entry name" value="TrkA_N"/>
    <property type="match status" value="1"/>
</dbReference>
<dbReference type="PATRIC" id="fig|496833.3.peg.879"/>
<dbReference type="KEGG" id="mfp:MBIO_0452"/>
<dbReference type="InterPro" id="IPR036721">
    <property type="entry name" value="RCK_C_sf"/>
</dbReference>
<dbReference type="SUPFAM" id="SSF51735">
    <property type="entry name" value="NAD(P)-binding Rossmann-fold domains"/>
    <property type="match status" value="1"/>
</dbReference>
<name>C4XEZ5_MYCFP</name>
<dbReference type="InterPro" id="IPR050721">
    <property type="entry name" value="Trk_Ktr_HKT_K-transport"/>
</dbReference>
<dbReference type="GO" id="GO:0008324">
    <property type="term" value="F:monoatomic cation transmembrane transporter activity"/>
    <property type="evidence" value="ECO:0007669"/>
    <property type="project" value="InterPro"/>
</dbReference>
<dbReference type="Gene3D" id="3.30.70.1450">
    <property type="entry name" value="Regulator of K+ conductance, C-terminal domain"/>
    <property type="match status" value="1"/>
</dbReference>
<dbReference type="SUPFAM" id="SSF116726">
    <property type="entry name" value="TrkA C-terminal domain-like"/>
    <property type="match status" value="1"/>
</dbReference>
<dbReference type="InterPro" id="IPR036291">
    <property type="entry name" value="NAD(P)-bd_dom_sf"/>
</dbReference>
<dbReference type="PANTHER" id="PTHR43833:SF7">
    <property type="entry name" value="KTR SYSTEM POTASSIUM UPTAKE PROTEIN C"/>
    <property type="match status" value="1"/>
</dbReference>
<feature type="domain" description="RCK C-terminal" evidence="1">
    <location>
        <begin position="141"/>
        <end position="224"/>
    </location>
</feature>
<evidence type="ECO:0000313" key="2">
    <source>
        <dbReference type="EMBL" id="BAH69717.1"/>
    </source>
</evidence>
<protein>
    <recommendedName>
        <fullName evidence="1">RCK C-terminal domain-containing protein</fullName>
    </recommendedName>
</protein>